<sequence length="28" mass="3620">MYEGKHDYTELHINKHRIHVHKYHIEYK</sequence>
<accession>A0A2P2NEF4</accession>
<reference evidence="1" key="1">
    <citation type="submission" date="2018-02" db="EMBL/GenBank/DDBJ databases">
        <title>Rhizophora mucronata_Transcriptome.</title>
        <authorList>
            <person name="Meera S.P."/>
            <person name="Sreeshan A."/>
            <person name="Augustine A."/>
        </authorList>
    </citation>
    <scope>NUCLEOTIDE SEQUENCE</scope>
    <source>
        <tissue evidence="1">Leaf</tissue>
    </source>
</reference>
<dbReference type="EMBL" id="GGEC01060363">
    <property type="protein sequence ID" value="MBX40847.1"/>
    <property type="molecule type" value="Transcribed_RNA"/>
</dbReference>
<protein>
    <submittedName>
        <fullName evidence="1">Uncharacterized protein</fullName>
    </submittedName>
</protein>
<proteinExistence type="predicted"/>
<organism evidence="1">
    <name type="scientific">Rhizophora mucronata</name>
    <name type="common">Asiatic mangrove</name>
    <dbReference type="NCBI Taxonomy" id="61149"/>
    <lineage>
        <taxon>Eukaryota</taxon>
        <taxon>Viridiplantae</taxon>
        <taxon>Streptophyta</taxon>
        <taxon>Embryophyta</taxon>
        <taxon>Tracheophyta</taxon>
        <taxon>Spermatophyta</taxon>
        <taxon>Magnoliopsida</taxon>
        <taxon>eudicotyledons</taxon>
        <taxon>Gunneridae</taxon>
        <taxon>Pentapetalae</taxon>
        <taxon>rosids</taxon>
        <taxon>fabids</taxon>
        <taxon>Malpighiales</taxon>
        <taxon>Rhizophoraceae</taxon>
        <taxon>Rhizophora</taxon>
    </lineage>
</organism>
<dbReference type="AlphaFoldDB" id="A0A2P2NEF4"/>
<evidence type="ECO:0000313" key="1">
    <source>
        <dbReference type="EMBL" id="MBX40847.1"/>
    </source>
</evidence>
<name>A0A2P2NEF4_RHIMU</name>